<feature type="non-terminal residue" evidence="1">
    <location>
        <position position="1"/>
    </location>
</feature>
<protein>
    <submittedName>
        <fullName evidence="1">Uncharacterized protein</fullName>
    </submittedName>
</protein>
<dbReference type="Proteomes" id="UP000767334">
    <property type="component" value="Unassembled WGS sequence"/>
</dbReference>
<evidence type="ECO:0000313" key="1">
    <source>
        <dbReference type="EMBL" id="MBM6820688.1"/>
    </source>
</evidence>
<dbReference type="RefSeq" id="WP_204572676.1">
    <property type="nucleotide sequence ID" value="NZ_JACJLL010000146.1"/>
</dbReference>
<sequence>VEYVGSTETRGTMEVNDPPVKVKRIKNKSVSINSLLLGSKEIKNEDDIEDVLNSLRQKLKSQLEEDTIITLI</sequence>
<evidence type="ECO:0000313" key="2">
    <source>
        <dbReference type="Proteomes" id="UP000767334"/>
    </source>
</evidence>
<accession>A0ABS2FJI0</accession>
<gene>
    <name evidence="1" type="ORF">H6A19_15330</name>
</gene>
<reference evidence="1 2" key="1">
    <citation type="journal article" date="2021" name="Sci. Rep.">
        <title>The distribution of antibiotic resistance genes in chicken gut microbiota commensals.</title>
        <authorList>
            <person name="Juricova H."/>
            <person name="Matiasovicova J."/>
            <person name="Kubasova T."/>
            <person name="Cejkova D."/>
            <person name="Rychlik I."/>
        </authorList>
    </citation>
    <scope>NUCLEOTIDE SEQUENCE [LARGE SCALE GENOMIC DNA]</scope>
    <source>
        <strain evidence="1 2">An435</strain>
    </source>
</reference>
<dbReference type="EMBL" id="JACJLL010000146">
    <property type="protein sequence ID" value="MBM6820688.1"/>
    <property type="molecule type" value="Genomic_DNA"/>
</dbReference>
<proteinExistence type="predicted"/>
<comment type="caution">
    <text evidence="1">The sequence shown here is derived from an EMBL/GenBank/DDBJ whole genome shotgun (WGS) entry which is preliminary data.</text>
</comment>
<name>A0ABS2FJI0_9CLOT</name>
<keyword evidence="2" id="KW-1185">Reference proteome</keyword>
<organism evidence="1 2">
    <name type="scientific">Clostridium saudiense</name>
    <dbReference type="NCBI Taxonomy" id="1414720"/>
    <lineage>
        <taxon>Bacteria</taxon>
        <taxon>Bacillati</taxon>
        <taxon>Bacillota</taxon>
        <taxon>Clostridia</taxon>
        <taxon>Eubacteriales</taxon>
        <taxon>Clostridiaceae</taxon>
        <taxon>Clostridium</taxon>
    </lineage>
</organism>